<name>A0ABV0V6N5_9TELE</name>
<dbReference type="EMBL" id="JAHRIQ010096391">
    <property type="protein sequence ID" value="MEQ2253024.1"/>
    <property type="molecule type" value="Genomic_DNA"/>
</dbReference>
<evidence type="ECO:0000313" key="1">
    <source>
        <dbReference type="EMBL" id="MEQ2253024.1"/>
    </source>
</evidence>
<evidence type="ECO:0008006" key="3">
    <source>
        <dbReference type="Google" id="ProtNLM"/>
    </source>
</evidence>
<protein>
    <recommendedName>
        <fullName evidence="3">Iodothyronine deiodinase</fullName>
    </recommendedName>
</protein>
<gene>
    <name evidence="1" type="ORF">ILYODFUR_027790</name>
</gene>
<accession>A0ABV0V6N5</accession>
<sequence length="107" mass="12394">MCNFIFCRWYYIAVVPEILVSLKGWGNPEDIDIYEILEAGTDSTVQMESQDLRQLFIAAKIDVLPKLFILGDNKKYNGYYNRPLPILQQLRCFVLADLKDQESVSID</sequence>
<reference evidence="1 2" key="1">
    <citation type="submission" date="2021-06" db="EMBL/GenBank/DDBJ databases">
        <authorList>
            <person name="Palmer J.M."/>
        </authorList>
    </citation>
    <scope>NUCLEOTIDE SEQUENCE [LARGE SCALE GENOMIC DNA]</scope>
    <source>
        <strain evidence="2">if_2019</strain>
        <tissue evidence="1">Muscle</tissue>
    </source>
</reference>
<organism evidence="1 2">
    <name type="scientific">Ilyodon furcidens</name>
    <name type="common">goldbreast splitfin</name>
    <dbReference type="NCBI Taxonomy" id="33524"/>
    <lineage>
        <taxon>Eukaryota</taxon>
        <taxon>Metazoa</taxon>
        <taxon>Chordata</taxon>
        <taxon>Craniata</taxon>
        <taxon>Vertebrata</taxon>
        <taxon>Euteleostomi</taxon>
        <taxon>Actinopterygii</taxon>
        <taxon>Neopterygii</taxon>
        <taxon>Teleostei</taxon>
        <taxon>Neoteleostei</taxon>
        <taxon>Acanthomorphata</taxon>
        <taxon>Ovalentaria</taxon>
        <taxon>Atherinomorphae</taxon>
        <taxon>Cyprinodontiformes</taxon>
        <taxon>Goodeidae</taxon>
        <taxon>Ilyodon</taxon>
    </lineage>
</organism>
<dbReference type="Proteomes" id="UP001482620">
    <property type="component" value="Unassembled WGS sequence"/>
</dbReference>
<keyword evidence="2" id="KW-1185">Reference proteome</keyword>
<evidence type="ECO:0000313" key="2">
    <source>
        <dbReference type="Proteomes" id="UP001482620"/>
    </source>
</evidence>
<proteinExistence type="predicted"/>
<comment type="caution">
    <text evidence="1">The sequence shown here is derived from an EMBL/GenBank/DDBJ whole genome shotgun (WGS) entry which is preliminary data.</text>
</comment>